<dbReference type="InterPro" id="IPR043862">
    <property type="entry name" value="DUF5824"/>
</dbReference>
<feature type="domain" description="DUF5824" evidence="2">
    <location>
        <begin position="7"/>
        <end position="125"/>
    </location>
</feature>
<reference evidence="3" key="1">
    <citation type="journal article" date="2020" name="Nature">
        <title>Giant virus diversity and host interactions through global metagenomics.</title>
        <authorList>
            <person name="Schulz F."/>
            <person name="Roux S."/>
            <person name="Paez-Espino D."/>
            <person name="Jungbluth S."/>
            <person name="Walsh D.A."/>
            <person name="Denef V.J."/>
            <person name="McMahon K.D."/>
            <person name="Konstantinidis K.T."/>
            <person name="Eloe-Fadrosh E.A."/>
            <person name="Kyrpides N.C."/>
            <person name="Woyke T."/>
        </authorList>
    </citation>
    <scope>NUCLEOTIDE SEQUENCE</scope>
    <source>
        <strain evidence="3">GVMAG-M-3300001348-25</strain>
    </source>
</reference>
<proteinExistence type="predicted"/>
<evidence type="ECO:0000259" key="2">
    <source>
        <dbReference type="Pfam" id="PF19141"/>
    </source>
</evidence>
<feature type="region of interest" description="Disordered" evidence="1">
    <location>
        <begin position="1"/>
        <end position="33"/>
    </location>
</feature>
<sequence>MPTRNVPKKYIPDRLSKKDKGQQEKQLKKSRKLYKKGKYFTRKKVKSFRSKKSDHILKAEKMYKISNVKPSRELSSKTGCNIDALNAIVKKGQGAYFSSGSRPNQSAHSWGYARLASSITGGKSAAIDFHILQSGCKKTGKAYKNALKSRKKHKYGTRKVAKYKKKI</sequence>
<evidence type="ECO:0000256" key="1">
    <source>
        <dbReference type="SAM" id="MobiDB-lite"/>
    </source>
</evidence>
<evidence type="ECO:0000313" key="3">
    <source>
        <dbReference type="EMBL" id="QHT28237.1"/>
    </source>
</evidence>
<organism evidence="3">
    <name type="scientific">viral metagenome</name>
    <dbReference type="NCBI Taxonomy" id="1070528"/>
    <lineage>
        <taxon>unclassified sequences</taxon>
        <taxon>metagenomes</taxon>
        <taxon>organismal metagenomes</taxon>
    </lineage>
</organism>
<dbReference type="AlphaFoldDB" id="A0A6C0EGA1"/>
<feature type="compositionally biased region" description="Basic and acidic residues" evidence="1">
    <location>
        <begin position="10"/>
        <end position="27"/>
    </location>
</feature>
<protein>
    <recommendedName>
        <fullName evidence="2">DUF5824 domain-containing protein</fullName>
    </recommendedName>
</protein>
<name>A0A6C0EGA1_9ZZZZ</name>
<accession>A0A6C0EGA1</accession>
<dbReference type="EMBL" id="MN738853">
    <property type="protein sequence ID" value="QHT28237.1"/>
    <property type="molecule type" value="Genomic_DNA"/>
</dbReference>
<dbReference type="Pfam" id="PF19141">
    <property type="entry name" value="DUF5824"/>
    <property type="match status" value="1"/>
</dbReference>